<proteinExistence type="predicted"/>
<dbReference type="PANTHER" id="PTHR34386:SF1">
    <property type="entry name" value="GLUTAREDOXIN-LIKE PROTEIN NRDH"/>
    <property type="match status" value="1"/>
</dbReference>
<dbReference type="KEGG" id="pseo:OM33_14855"/>
<protein>
    <recommendedName>
        <fullName evidence="1">Glutaredoxin domain-containing protein</fullName>
    </recommendedName>
</protein>
<dbReference type="Proteomes" id="UP000030341">
    <property type="component" value="Chromosome 2"/>
</dbReference>
<dbReference type="InterPro" id="IPR051548">
    <property type="entry name" value="Grx-like_ET"/>
</dbReference>
<dbReference type="eggNOG" id="COG0695">
    <property type="taxonomic scope" value="Bacteria"/>
</dbReference>
<gene>
    <name evidence="2" type="ORF">OM33_14855</name>
</gene>
<dbReference type="PROSITE" id="PS51354">
    <property type="entry name" value="GLUTAREDOXIN_2"/>
    <property type="match status" value="1"/>
</dbReference>
<dbReference type="InterPro" id="IPR002109">
    <property type="entry name" value="Glutaredoxin"/>
</dbReference>
<dbReference type="GO" id="GO:0009055">
    <property type="term" value="F:electron transfer activity"/>
    <property type="evidence" value="ECO:0007669"/>
    <property type="project" value="TreeGrafter"/>
</dbReference>
<evidence type="ECO:0000259" key="1">
    <source>
        <dbReference type="Pfam" id="PF00462"/>
    </source>
</evidence>
<evidence type="ECO:0000313" key="3">
    <source>
        <dbReference type="Proteomes" id="UP000030341"/>
    </source>
</evidence>
<dbReference type="STRING" id="1348114.OM33_14855"/>
<dbReference type="AlphaFoldDB" id="A0A0A7ELV2"/>
<dbReference type="Pfam" id="PF00462">
    <property type="entry name" value="Glutaredoxin"/>
    <property type="match status" value="1"/>
</dbReference>
<reference evidence="2 3" key="1">
    <citation type="submission" date="2014-11" db="EMBL/GenBank/DDBJ databases">
        <title>Complete Genome Sequence of Pseudoalteromonas sp. Strain OCN003 Isolated from Kaneohe Bay, Oahu, Hawaii.</title>
        <authorList>
            <person name="Beurmann S."/>
            <person name="Videau P."/>
            <person name="Ushijima B."/>
            <person name="Smith A.M."/>
            <person name="Aeby G.S."/>
            <person name="Callahan S.M."/>
            <person name="Belcaid M."/>
        </authorList>
    </citation>
    <scope>NUCLEOTIDE SEQUENCE [LARGE SCALE GENOMIC DNA]</scope>
    <source>
        <strain evidence="2 3">OCN003</strain>
    </source>
</reference>
<name>A0A0A7ELV2_9GAMM</name>
<accession>A0A0A7ELV2</accession>
<sequence>MDNDVVIYTTSWCDFCKRAKKYLREKNIEFYERDIELNDKNTEQLYNSIGLKGVPQIIIGDKIINGFNKELIDIELASLESLH</sequence>
<dbReference type="CDD" id="cd02976">
    <property type="entry name" value="NrdH"/>
    <property type="match status" value="1"/>
</dbReference>
<dbReference type="SUPFAM" id="SSF52833">
    <property type="entry name" value="Thioredoxin-like"/>
    <property type="match status" value="1"/>
</dbReference>
<dbReference type="Gene3D" id="3.40.30.10">
    <property type="entry name" value="Glutaredoxin"/>
    <property type="match status" value="1"/>
</dbReference>
<dbReference type="EMBL" id="CP009889">
    <property type="protein sequence ID" value="AIY67635.1"/>
    <property type="molecule type" value="Genomic_DNA"/>
</dbReference>
<keyword evidence="3" id="KW-1185">Reference proteome</keyword>
<dbReference type="GO" id="GO:0045454">
    <property type="term" value="P:cell redox homeostasis"/>
    <property type="evidence" value="ECO:0007669"/>
    <property type="project" value="TreeGrafter"/>
</dbReference>
<evidence type="ECO:0000313" key="2">
    <source>
        <dbReference type="EMBL" id="AIY67635.1"/>
    </source>
</evidence>
<dbReference type="HOGENOM" id="CLU_026126_9_3_6"/>
<dbReference type="PANTHER" id="PTHR34386">
    <property type="entry name" value="GLUTAREDOXIN"/>
    <property type="match status" value="1"/>
</dbReference>
<feature type="domain" description="Glutaredoxin" evidence="1">
    <location>
        <begin position="5"/>
        <end position="64"/>
    </location>
</feature>
<organism evidence="2 3">
    <name type="scientific">Pseudoalteromonas piratica</name>
    <dbReference type="NCBI Taxonomy" id="1348114"/>
    <lineage>
        <taxon>Bacteria</taxon>
        <taxon>Pseudomonadati</taxon>
        <taxon>Pseudomonadota</taxon>
        <taxon>Gammaproteobacteria</taxon>
        <taxon>Alteromonadales</taxon>
        <taxon>Pseudoalteromonadaceae</taxon>
        <taxon>Pseudoalteromonas</taxon>
    </lineage>
</organism>
<dbReference type="InterPro" id="IPR036249">
    <property type="entry name" value="Thioredoxin-like_sf"/>
</dbReference>